<evidence type="ECO:0000313" key="2">
    <source>
        <dbReference type="EMBL" id="KAJ8977924.1"/>
    </source>
</evidence>
<gene>
    <name evidence="2" type="ORF">NQ317_002898</name>
</gene>
<accession>A0ABQ9JJ39</accession>
<organism evidence="2 3">
    <name type="scientific">Molorchus minor</name>
    <dbReference type="NCBI Taxonomy" id="1323400"/>
    <lineage>
        <taxon>Eukaryota</taxon>
        <taxon>Metazoa</taxon>
        <taxon>Ecdysozoa</taxon>
        <taxon>Arthropoda</taxon>
        <taxon>Hexapoda</taxon>
        <taxon>Insecta</taxon>
        <taxon>Pterygota</taxon>
        <taxon>Neoptera</taxon>
        <taxon>Endopterygota</taxon>
        <taxon>Coleoptera</taxon>
        <taxon>Polyphaga</taxon>
        <taxon>Cucujiformia</taxon>
        <taxon>Chrysomeloidea</taxon>
        <taxon>Cerambycidae</taxon>
        <taxon>Lamiinae</taxon>
        <taxon>Monochamini</taxon>
        <taxon>Molorchus</taxon>
    </lineage>
</organism>
<name>A0ABQ9JJ39_9CUCU</name>
<comment type="caution">
    <text evidence="2">The sequence shown here is derived from an EMBL/GenBank/DDBJ whole genome shotgun (WGS) entry which is preliminary data.</text>
</comment>
<sequence length="168" mass="19453">MAVAVNMWNEEKTEQLIQLYKQYPLLTVVDINAVEVERKLNILITQFRRTHRKVLNLKKSGFKAEDVEKNVWYGYKSLLFLKDRFTHSALFRNSLSKGQNEQQKKPDLPPLQPKLQPATTVPAGTILRTGFQQAGRPNIVSGTHMNEPLLFMNSIPVKRPAEREKRRI</sequence>
<dbReference type="Proteomes" id="UP001162164">
    <property type="component" value="Unassembled WGS sequence"/>
</dbReference>
<dbReference type="EMBL" id="JAPWTJ010000492">
    <property type="protein sequence ID" value="KAJ8977924.1"/>
    <property type="molecule type" value="Genomic_DNA"/>
</dbReference>
<evidence type="ECO:0000313" key="3">
    <source>
        <dbReference type="Proteomes" id="UP001162164"/>
    </source>
</evidence>
<keyword evidence="3" id="KW-1185">Reference proteome</keyword>
<reference evidence="2" key="1">
    <citation type="journal article" date="2023" name="Insect Mol. Biol.">
        <title>Genome sequencing provides insights into the evolution of gene families encoding plant cell wall-degrading enzymes in longhorned beetles.</title>
        <authorList>
            <person name="Shin N.R."/>
            <person name="Okamura Y."/>
            <person name="Kirsch R."/>
            <person name="Pauchet Y."/>
        </authorList>
    </citation>
    <scope>NUCLEOTIDE SEQUENCE</scope>
    <source>
        <strain evidence="2">MMC_N1</strain>
    </source>
</reference>
<evidence type="ECO:0000256" key="1">
    <source>
        <dbReference type="SAM" id="MobiDB-lite"/>
    </source>
</evidence>
<protein>
    <recommendedName>
        <fullName evidence="4">MADF domain-containing protein</fullName>
    </recommendedName>
</protein>
<feature type="region of interest" description="Disordered" evidence="1">
    <location>
        <begin position="96"/>
        <end position="118"/>
    </location>
</feature>
<evidence type="ECO:0008006" key="4">
    <source>
        <dbReference type="Google" id="ProtNLM"/>
    </source>
</evidence>
<proteinExistence type="predicted"/>